<accession>A0AAV4ZTK0</accession>
<dbReference type="AlphaFoldDB" id="A0AAV4ZTK0"/>
<evidence type="ECO:0000313" key="2">
    <source>
        <dbReference type="EMBL" id="GJD91203.1"/>
    </source>
</evidence>
<reference evidence="2" key="1">
    <citation type="journal article" date="2016" name="Front. Microbiol.">
        <title>Genome Sequence of the Piezophilic, Mesophilic Sulfate-Reducing Bacterium Desulfovibrio indicus J2T.</title>
        <authorList>
            <person name="Cao J."/>
            <person name="Maignien L."/>
            <person name="Shao Z."/>
            <person name="Alain K."/>
            <person name="Jebbar M."/>
        </authorList>
    </citation>
    <scope>NUCLEOTIDE SEQUENCE</scope>
    <source>
        <strain evidence="2">DSM 16372</strain>
    </source>
</reference>
<dbReference type="RefSeq" id="WP_156453908.1">
    <property type="nucleotide sequence ID" value="NZ_BPQO01000025.1"/>
</dbReference>
<dbReference type="Pfam" id="PF18480">
    <property type="entry name" value="DUF5615"/>
    <property type="match status" value="1"/>
</dbReference>
<proteinExistence type="predicted"/>
<protein>
    <recommendedName>
        <fullName evidence="1">DUF5615 domain-containing protein</fullName>
    </recommendedName>
</protein>
<evidence type="ECO:0000313" key="3">
    <source>
        <dbReference type="Proteomes" id="UP001055247"/>
    </source>
</evidence>
<gene>
    <name evidence="2" type="ORF">BHAOGJBA_4751</name>
</gene>
<feature type="domain" description="DUF5615" evidence="1">
    <location>
        <begin position="1"/>
        <end position="110"/>
    </location>
</feature>
<name>A0AAV4ZTK0_9HYPH</name>
<reference evidence="2" key="2">
    <citation type="submission" date="2021-08" db="EMBL/GenBank/DDBJ databases">
        <authorList>
            <person name="Tani A."/>
            <person name="Ola A."/>
            <person name="Ogura Y."/>
            <person name="Katsura K."/>
            <person name="Hayashi T."/>
        </authorList>
    </citation>
    <scope>NUCLEOTIDE SEQUENCE</scope>
    <source>
        <strain evidence="2">DSM 16372</strain>
    </source>
</reference>
<organism evidence="2 3">
    <name type="scientific">Methylobacterium hispanicum</name>
    <dbReference type="NCBI Taxonomy" id="270350"/>
    <lineage>
        <taxon>Bacteria</taxon>
        <taxon>Pseudomonadati</taxon>
        <taxon>Pseudomonadota</taxon>
        <taxon>Alphaproteobacteria</taxon>
        <taxon>Hyphomicrobiales</taxon>
        <taxon>Methylobacteriaceae</taxon>
        <taxon>Methylobacterium</taxon>
    </lineage>
</organism>
<evidence type="ECO:0000259" key="1">
    <source>
        <dbReference type="Pfam" id="PF18480"/>
    </source>
</evidence>
<sequence length="124" mass="13370">MKLVVDMNLSVAWIAGLHGKGVDAVHWSALGPQDAADDAIMAWARANDAVVLTRDLDFGAALTRQALIAPSVIQIRCGRVEMERHLPLVVRVITEHQAPLGTGAIVTIEDDRVRVRVLASDTSL</sequence>
<dbReference type="Proteomes" id="UP001055247">
    <property type="component" value="Unassembled WGS sequence"/>
</dbReference>
<dbReference type="EMBL" id="BPQO01000025">
    <property type="protein sequence ID" value="GJD91203.1"/>
    <property type="molecule type" value="Genomic_DNA"/>
</dbReference>
<dbReference type="InterPro" id="IPR041049">
    <property type="entry name" value="DUF5615"/>
</dbReference>
<keyword evidence="3" id="KW-1185">Reference proteome</keyword>
<comment type="caution">
    <text evidence="2">The sequence shown here is derived from an EMBL/GenBank/DDBJ whole genome shotgun (WGS) entry which is preliminary data.</text>
</comment>